<reference evidence="13 14" key="1">
    <citation type="submission" date="2018-04" db="EMBL/GenBank/DDBJ databases">
        <title>Genomic Encyclopedia of Archaeal and Bacterial Type Strains, Phase II (KMG-II): from individual species to whole genera.</title>
        <authorList>
            <person name="Goeker M."/>
        </authorList>
    </citation>
    <scope>NUCLEOTIDE SEQUENCE [LARGE SCALE GENOMIC DNA]</scope>
    <source>
        <strain evidence="13 14">DSM 25521</strain>
    </source>
</reference>
<comment type="similarity">
    <text evidence="9">Belongs to the peroxiredoxin family. BCP/PrxQ subfamily.</text>
</comment>
<evidence type="ECO:0000256" key="5">
    <source>
        <dbReference type="ARBA" id="ARBA00023002"/>
    </source>
</evidence>
<dbReference type="AlphaFoldDB" id="A0A2T4ZI25"/>
<dbReference type="InterPro" id="IPR013766">
    <property type="entry name" value="Thioredoxin_domain"/>
</dbReference>
<evidence type="ECO:0000256" key="1">
    <source>
        <dbReference type="ARBA" id="ARBA00003330"/>
    </source>
</evidence>
<dbReference type="InterPro" id="IPR036249">
    <property type="entry name" value="Thioredoxin-like_sf"/>
</dbReference>
<evidence type="ECO:0000256" key="3">
    <source>
        <dbReference type="ARBA" id="ARBA00022559"/>
    </source>
</evidence>
<evidence type="ECO:0000256" key="4">
    <source>
        <dbReference type="ARBA" id="ARBA00022862"/>
    </source>
</evidence>
<evidence type="ECO:0000256" key="11">
    <source>
        <dbReference type="ARBA" id="ARBA00049091"/>
    </source>
</evidence>
<evidence type="ECO:0000256" key="9">
    <source>
        <dbReference type="ARBA" id="ARBA00038489"/>
    </source>
</evidence>
<organism evidence="13 14">
    <name type="scientific">Phreatobacter oligotrophus</name>
    <dbReference type="NCBI Taxonomy" id="1122261"/>
    <lineage>
        <taxon>Bacteria</taxon>
        <taxon>Pseudomonadati</taxon>
        <taxon>Pseudomonadota</taxon>
        <taxon>Alphaproteobacteria</taxon>
        <taxon>Hyphomicrobiales</taxon>
        <taxon>Phreatobacteraceae</taxon>
        <taxon>Phreatobacter</taxon>
    </lineage>
</organism>
<comment type="function">
    <text evidence="1">Thiol-specific peroxidase that catalyzes the reduction of hydrogen peroxide and organic hydroperoxides to water and alcohols, respectively. Plays a role in cell protection against oxidative stress by detoxifying peroxides and as sensor of hydrogen peroxide-mediated signaling events.</text>
</comment>
<dbReference type="PROSITE" id="PS51352">
    <property type="entry name" value="THIOREDOXIN_2"/>
    <property type="match status" value="1"/>
</dbReference>
<feature type="domain" description="Thioredoxin" evidence="12">
    <location>
        <begin position="43"/>
        <end position="217"/>
    </location>
</feature>
<dbReference type="EMBL" id="PZZL01000001">
    <property type="protein sequence ID" value="PTM61626.1"/>
    <property type="molecule type" value="Genomic_DNA"/>
</dbReference>
<dbReference type="CDD" id="cd02970">
    <property type="entry name" value="PRX_like2"/>
    <property type="match status" value="1"/>
</dbReference>
<evidence type="ECO:0000256" key="10">
    <source>
        <dbReference type="ARBA" id="ARBA00042639"/>
    </source>
</evidence>
<keyword evidence="5" id="KW-0560">Oxidoreductase</keyword>
<dbReference type="GO" id="GO:0005737">
    <property type="term" value="C:cytoplasm"/>
    <property type="evidence" value="ECO:0007669"/>
    <property type="project" value="TreeGrafter"/>
</dbReference>
<comment type="catalytic activity">
    <reaction evidence="11">
        <text>a hydroperoxide + [thioredoxin]-dithiol = an alcohol + [thioredoxin]-disulfide + H2O</text>
        <dbReference type="Rhea" id="RHEA:62620"/>
        <dbReference type="Rhea" id="RHEA-COMP:10698"/>
        <dbReference type="Rhea" id="RHEA-COMP:10700"/>
        <dbReference type="ChEBI" id="CHEBI:15377"/>
        <dbReference type="ChEBI" id="CHEBI:29950"/>
        <dbReference type="ChEBI" id="CHEBI:30879"/>
        <dbReference type="ChEBI" id="CHEBI:35924"/>
        <dbReference type="ChEBI" id="CHEBI:50058"/>
        <dbReference type="EC" id="1.11.1.24"/>
    </reaction>
</comment>
<keyword evidence="14" id="KW-1185">Reference proteome</keyword>
<dbReference type="OrthoDB" id="9809746at2"/>
<evidence type="ECO:0000256" key="7">
    <source>
        <dbReference type="ARBA" id="ARBA00023284"/>
    </source>
</evidence>
<proteinExistence type="inferred from homology"/>
<dbReference type="GO" id="GO:0008379">
    <property type="term" value="F:thioredoxin peroxidase activity"/>
    <property type="evidence" value="ECO:0007669"/>
    <property type="project" value="TreeGrafter"/>
</dbReference>
<dbReference type="RefSeq" id="WP_108174085.1">
    <property type="nucleotide sequence ID" value="NZ_PZZL01000001.1"/>
</dbReference>
<dbReference type="GO" id="GO:0045454">
    <property type="term" value="P:cell redox homeostasis"/>
    <property type="evidence" value="ECO:0007669"/>
    <property type="project" value="TreeGrafter"/>
</dbReference>
<dbReference type="Pfam" id="PF00578">
    <property type="entry name" value="AhpC-TSA"/>
    <property type="match status" value="1"/>
</dbReference>
<dbReference type="PANTHER" id="PTHR42801:SF7">
    <property type="entry name" value="SLL1159 PROTEIN"/>
    <property type="match status" value="1"/>
</dbReference>
<accession>A0A2T4ZI25</accession>
<gene>
    <name evidence="13" type="ORF">C8P69_101296</name>
</gene>
<dbReference type="Proteomes" id="UP000241808">
    <property type="component" value="Unassembled WGS sequence"/>
</dbReference>
<dbReference type="InterPro" id="IPR050924">
    <property type="entry name" value="Peroxiredoxin_BCP/PrxQ"/>
</dbReference>
<dbReference type="Gene3D" id="3.40.30.10">
    <property type="entry name" value="Glutaredoxin"/>
    <property type="match status" value="1"/>
</dbReference>
<keyword evidence="4" id="KW-0049">Antioxidant</keyword>
<evidence type="ECO:0000256" key="6">
    <source>
        <dbReference type="ARBA" id="ARBA00023157"/>
    </source>
</evidence>
<evidence type="ECO:0000256" key="8">
    <source>
        <dbReference type="ARBA" id="ARBA00032824"/>
    </source>
</evidence>
<dbReference type="GO" id="GO:0034599">
    <property type="term" value="P:cellular response to oxidative stress"/>
    <property type="evidence" value="ECO:0007669"/>
    <property type="project" value="TreeGrafter"/>
</dbReference>
<dbReference type="InterPro" id="IPR000866">
    <property type="entry name" value="AhpC/TSA"/>
</dbReference>
<name>A0A2T4ZI25_9HYPH</name>
<comment type="caution">
    <text evidence="13">The sequence shown here is derived from an EMBL/GenBank/DDBJ whole genome shotgun (WGS) entry which is preliminary data.</text>
</comment>
<dbReference type="PANTHER" id="PTHR42801">
    <property type="entry name" value="THIOREDOXIN-DEPENDENT PEROXIDE REDUCTASE"/>
    <property type="match status" value="1"/>
</dbReference>
<keyword evidence="3" id="KW-0575">Peroxidase</keyword>
<evidence type="ECO:0000259" key="12">
    <source>
        <dbReference type="PROSITE" id="PS51352"/>
    </source>
</evidence>
<evidence type="ECO:0000256" key="2">
    <source>
        <dbReference type="ARBA" id="ARBA00013017"/>
    </source>
</evidence>
<protein>
    <recommendedName>
        <fullName evidence="2">thioredoxin-dependent peroxiredoxin</fullName>
        <ecNumber evidence="2">1.11.1.24</ecNumber>
    </recommendedName>
    <alternativeName>
        <fullName evidence="8">Thioredoxin peroxidase</fullName>
    </alternativeName>
    <alternativeName>
        <fullName evidence="10">Thioredoxin-dependent peroxiredoxin Bcp</fullName>
    </alternativeName>
</protein>
<dbReference type="EC" id="1.11.1.24" evidence="2"/>
<evidence type="ECO:0000313" key="14">
    <source>
        <dbReference type="Proteomes" id="UP000241808"/>
    </source>
</evidence>
<dbReference type="SUPFAM" id="SSF52833">
    <property type="entry name" value="Thioredoxin-like"/>
    <property type="match status" value="1"/>
</dbReference>
<keyword evidence="6" id="KW-1015">Disulfide bond</keyword>
<sequence length="221" mass="23178">MDLASHLDAFRTGWEARVGDATAAMIADDLVALRDTGILDRAARAGDRLPPADHLVDALGRPFDLAGLVAAGPVVITFYRGGWCPYCNLELRAYQAALPEILSAGGALVAISPELPGHSLSTAEKNDLTFPVLSDVGGGFADALGIRFTLSQTVQPFYEKAGHALPSRNGDGLWALPIPATFVVERGGGIALASVEPDYRRRLEPAAAIAALQRLARPAAA</sequence>
<keyword evidence="7" id="KW-0676">Redox-active center</keyword>
<evidence type="ECO:0000313" key="13">
    <source>
        <dbReference type="EMBL" id="PTM61626.1"/>
    </source>
</evidence>